<proteinExistence type="predicted"/>
<name>A0A1Q8SVE2_9GAMM</name>
<evidence type="ECO:0000256" key="1">
    <source>
        <dbReference type="SAM" id="Phobius"/>
    </source>
</evidence>
<dbReference type="OrthoDB" id="9793186at2"/>
<evidence type="ECO:0000313" key="4">
    <source>
        <dbReference type="Proteomes" id="UP000186878"/>
    </source>
</evidence>
<gene>
    <name evidence="3" type="ORF">BTW07_05215</name>
</gene>
<keyword evidence="1" id="KW-0472">Membrane</keyword>
<dbReference type="RefSeq" id="WP_075569102.1">
    <property type="nucleotide sequence ID" value="NZ_MSDO01000004.1"/>
</dbReference>
<dbReference type="GO" id="GO:0016020">
    <property type="term" value="C:membrane"/>
    <property type="evidence" value="ECO:0007669"/>
    <property type="project" value="GOC"/>
</dbReference>
<dbReference type="InterPro" id="IPR014546">
    <property type="entry name" value="UCP028440_lipidA_biosyn"/>
</dbReference>
<dbReference type="GO" id="GO:0008915">
    <property type="term" value="F:lipid-A-disaccharide synthase activity"/>
    <property type="evidence" value="ECO:0007669"/>
    <property type="project" value="InterPro"/>
</dbReference>
<dbReference type="Proteomes" id="UP000186878">
    <property type="component" value="Unassembled WGS sequence"/>
</dbReference>
<dbReference type="AlphaFoldDB" id="A0A1Q8SVE2"/>
<dbReference type="PIRSF" id="PIRSF028440">
    <property type="entry name" value="UCP_LAB_N"/>
    <property type="match status" value="1"/>
</dbReference>
<keyword evidence="1" id="KW-0812">Transmembrane</keyword>
<reference evidence="3 4" key="1">
    <citation type="submission" date="2016-12" db="EMBL/GenBank/DDBJ databases">
        <title>Draft genome sequences of strains Salinicola socius SMB35, Salinicola sp. MH3R3-1 and Chromohalobacter sp. SMB17 from the Verkhnekamsk potash mining region of Russia.</title>
        <authorList>
            <person name="Mavrodi D.V."/>
            <person name="Olsson B.E."/>
            <person name="Korsakova E.S."/>
            <person name="Pyankova A."/>
            <person name="Mavrodi O.V."/>
            <person name="Plotnikova E.G."/>
        </authorList>
    </citation>
    <scope>NUCLEOTIDE SEQUENCE [LARGE SCALE GENOMIC DNA]</scope>
    <source>
        <strain evidence="3 4">SMB35</strain>
    </source>
</reference>
<feature type="transmembrane region" description="Helical" evidence="1">
    <location>
        <begin position="63"/>
        <end position="82"/>
    </location>
</feature>
<dbReference type="InterPro" id="IPR011499">
    <property type="entry name" value="Lipid_A_biosynth_N"/>
</dbReference>
<dbReference type="SMART" id="SM01259">
    <property type="entry name" value="LAB_N"/>
    <property type="match status" value="1"/>
</dbReference>
<dbReference type="Pfam" id="PF07578">
    <property type="entry name" value="LAB_N"/>
    <property type="match status" value="1"/>
</dbReference>
<feature type="transmembrane region" description="Helical" evidence="1">
    <location>
        <begin position="36"/>
        <end position="57"/>
    </location>
</feature>
<dbReference type="Gene3D" id="1.20.1280.290">
    <property type="match status" value="1"/>
</dbReference>
<feature type="transmembrane region" description="Helical" evidence="1">
    <location>
        <begin position="6"/>
        <end position="24"/>
    </location>
</feature>
<dbReference type="EMBL" id="MSDO01000004">
    <property type="protein sequence ID" value="OLO05418.1"/>
    <property type="molecule type" value="Genomic_DNA"/>
</dbReference>
<comment type="caution">
    <text evidence="3">The sequence shown here is derived from an EMBL/GenBank/DDBJ whole genome shotgun (WGS) entry which is preliminary data.</text>
</comment>
<accession>A0A1Q8SVE2</accession>
<sequence>MNQEWLWVTIGFIGQALFSARFIIQWLASERARRSIIPVAFWFFSLGGGATLLAYAIYRRDPVFIAGQGTGLIIYVRNLMLIRRETRQTDSTRTALSDDVSNS</sequence>
<dbReference type="STRING" id="404433.BTW07_05215"/>
<organism evidence="3 4">
    <name type="scientific">Salinicola socius</name>
    <dbReference type="NCBI Taxonomy" id="404433"/>
    <lineage>
        <taxon>Bacteria</taxon>
        <taxon>Pseudomonadati</taxon>
        <taxon>Pseudomonadota</taxon>
        <taxon>Gammaproteobacteria</taxon>
        <taxon>Oceanospirillales</taxon>
        <taxon>Halomonadaceae</taxon>
        <taxon>Salinicola</taxon>
    </lineage>
</organism>
<dbReference type="GO" id="GO:0009245">
    <property type="term" value="P:lipid A biosynthetic process"/>
    <property type="evidence" value="ECO:0007669"/>
    <property type="project" value="InterPro"/>
</dbReference>
<keyword evidence="4" id="KW-1185">Reference proteome</keyword>
<evidence type="ECO:0000313" key="3">
    <source>
        <dbReference type="EMBL" id="OLO05418.1"/>
    </source>
</evidence>
<keyword evidence="1" id="KW-1133">Transmembrane helix</keyword>
<protein>
    <submittedName>
        <fullName evidence="3">Lipid A biosynthesis, N-terminal</fullName>
    </submittedName>
</protein>
<evidence type="ECO:0000259" key="2">
    <source>
        <dbReference type="SMART" id="SM01259"/>
    </source>
</evidence>
<feature type="domain" description="Lipid A biosynthesis N-terminal" evidence="2">
    <location>
        <begin position="10"/>
        <end position="81"/>
    </location>
</feature>